<dbReference type="OrthoDB" id="9806643at2"/>
<keyword evidence="4 6" id="KW-0949">S-adenosyl-L-methionine</keyword>
<dbReference type="GO" id="GO:0070038">
    <property type="term" value="F:rRNA (pseudouridine-N3-)-methyltransferase activity"/>
    <property type="evidence" value="ECO:0007669"/>
    <property type="project" value="UniProtKB-UniRule"/>
</dbReference>
<dbReference type="Gene3D" id="3.40.1280.10">
    <property type="match status" value="1"/>
</dbReference>
<keyword evidence="1 6" id="KW-0698">rRNA processing</keyword>
<reference evidence="8" key="1">
    <citation type="journal article" date="2015" name="Genome Announc.">
        <title>Whole-Genome Sequences of 80 Environmental and Clinical Isolates of Burkholderia pseudomallei.</title>
        <authorList>
            <person name="Johnson S.L."/>
            <person name="Baker A.L."/>
            <person name="Chain P.S."/>
            <person name="Currie B.J."/>
            <person name="Daligault H.E."/>
            <person name="Davenport K.W."/>
            <person name="Davis C.B."/>
            <person name="Inglis T.J."/>
            <person name="Kaestli M."/>
            <person name="Koren S."/>
            <person name="Mayo M."/>
            <person name="Merritt A.J."/>
            <person name="Price E.P."/>
            <person name="Sarovich D.S."/>
            <person name="Warner J."/>
            <person name="Rosovitz M.J."/>
        </authorList>
    </citation>
    <scope>NUCLEOTIDE SEQUENCE [LARGE SCALE GENOMIC DNA]</scope>
    <source>
        <strain evidence="8">DSM 2030</strain>
    </source>
</reference>
<comment type="subcellular location">
    <subcellularLocation>
        <location evidence="6">Cytoplasm</location>
    </subcellularLocation>
</comment>
<feature type="binding site" evidence="6">
    <location>
        <position position="89"/>
    </location>
    <ligand>
        <name>S-adenosyl-L-methionine</name>
        <dbReference type="ChEBI" id="CHEBI:59789"/>
    </ligand>
</feature>
<dbReference type="KEGG" id="tki:TKV_c23880"/>
<dbReference type="InterPro" id="IPR003742">
    <property type="entry name" value="RlmH-like"/>
</dbReference>
<sequence length="133" mass="15356">MNYKVYAIGNKIEKFYSDAIKEYQKRLSRFCNISFTNYKNPQQLPKQQLDKYYKIGISPSGKSLSSEELAEKIKELELSAKSDILIVIGNEEISLNESISISPMEMSLGLASTILFEQLYRAYKILNNEPYHK</sequence>
<feature type="binding site" evidence="6">
    <location>
        <position position="57"/>
    </location>
    <ligand>
        <name>S-adenosyl-L-methionine</name>
        <dbReference type="ChEBI" id="CHEBI:59789"/>
    </ligand>
</feature>
<comment type="subunit">
    <text evidence="6">Homodimer.</text>
</comment>
<accession>A0A097AUN8</accession>
<dbReference type="Pfam" id="PF02590">
    <property type="entry name" value="SPOUT_MTase"/>
    <property type="match status" value="1"/>
</dbReference>
<evidence type="ECO:0000256" key="3">
    <source>
        <dbReference type="ARBA" id="ARBA00022679"/>
    </source>
</evidence>
<evidence type="ECO:0000256" key="1">
    <source>
        <dbReference type="ARBA" id="ARBA00022552"/>
    </source>
</evidence>
<evidence type="ECO:0000313" key="7">
    <source>
        <dbReference type="EMBL" id="AIS53510.1"/>
    </source>
</evidence>
<dbReference type="HOGENOM" id="CLU_100552_0_1_9"/>
<dbReference type="InterPro" id="IPR029026">
    <property type="entry name" value="tRNA_m1G_MTases_N"/>
</dbReference>
<evidence type="ECO:0000256" key="2">
    <source>
        <dbReference type="ARBA" id="ARBA00022603"/>
    </source>
</evidence>
<keyword evidence="8" id="KW-1185">Reference proteome</keyword>
<feature type="binding site" evidence="6">
    <location>
        <begin position="101"/>
        <end position="106"/>
    </location>
    <ligand>
        <name>S-adenosyl-L-methionine</name>
        <dbReference type="ChEBI" id="CHEBI:59789"/>
    </ligand>
</feature>
<keyword evidence="3 6" id="KW-0808">Transferase</keyword>
<dbReference type="Proteomes" id="UP000029669">
    <property type="component" value="Chromosome"/>
</dbReference>
<dbReference type="GO" id="GO:0005737">
    <property type="term" value="C:cytoplasm"/>
    <property type="evidence" value="ECO:0007669"/>
    <property type="project" value="UniProtKB-SubCell"/>
</dbReference>
<dbReference type="SUPFAM" id="SSF75217">
    <property type="entry name" value="alpha/beta knot"/>
    <property type="match status" value="1"/>
</dbReference>
<dbReference type="RefSeq" id="WP_049686071.1">
    <property type="nucleotide sequence ID" value="NZ_CP009170.1"/>
</dbReference>
<dbReference type="HAMAP" id="MF_00658">
    <property type="entry name" value="23SrRNA_methyltr_H"/>
    <property type="match status" value="1"/>
</dbReference>
<keyword evidence="2 6" id="KW-0489">Methyltransferase</keyword>
<dbReference type="CDD" id="cd18081">
    <property type="entry name" value="RlmH-like"/>
    <property type="match status" value="1"/>
</dbReference>
<dbReference type="EMBL" id="CP009170">
    <property type="protein sequence ID" value="AIS53510.1"/>
    <property type="molecule type" value="Genomic_DNA"/>
</dbReference>
<comment type="function">
    <text evidence="6">Specifically methylates the pseudouridine at position 1915 (m3Psi1915) in 23S rRNA.</text>
</comment>
<dbReference type="PANTHER" id="PTHR33603:SF1">
    <property type="entry name" value="RIBOSOMAL RNA LARGE SUBUNIT METHYLTRANSFERASE H"/>
    <property type="match status" value="1"/>
</dbReference>
<evidence type="ECO:0000313" key="8">
    <source>
        <dbReference type="Proteomes" id="UP000029669"/>
    </source>
</evidence>
<dbReference type="EC" id="2.1.1.177" evidence="6"/>
<name>A0A097AUN8_THEKI</name>
<dbReference type="PANTHER" id="PTHR33603">
    <property type="entry name" value="METHYLTRANSFERASE"/>
    <property type="match status" value="1"/>
</dbReference>
<keyword evidence="6" id="KW-0963">Cytoplasm</keyword>
<organism evidence="7 8">
    <name type="scientific">Thermoanaerobacter kivui</name>
    <name type="common">Acetogenium kivui</name>
    <dbReference type="NCBI Taxonomy" id="2325"/>
    <lineage>
        <taxon>Bacteria</taxon>
        <taxon>Bacillati</taxon>
        <taxon>Bacillota</taxon>
        <taxon>Clostridia</taxon>
        <taxon>Thermoanaerobacterales</taxon>
        <taxon>Thermoanaerobacteraceae</taxon>
        <taxon>Thermoanaerobacter</taxon>
    </lineage>
</organism>
<dbReference type="AlphaFoldDB" id="A0A097AUN8"/>
<gene>
    <name evidence="7" type="primary">rlmH21</name>
    <name evidence="6" type="synonym">rlmH</name>
    <name evidence="7" type="ORF">TKV_c23880</name>
</gene>
<dbReference type="STRING" id="2325.TKV_c23880"/>
<comment type="catalytic activity">
    <reaction evidence="6">
        <text>pseudouridine(1915) in 23S rRNA + S-adenosyl-L-methionine = N(3)-methylpseudouridine(1915) in 23S rRNA + S-adenosyl-L-homocysteine + H(+)</text>
        <dbReference type="Rhea" id="RHEA:42752"/>
        <dbReference type="Rhea" id="RHEA-COMP:10221"/>
        <dbReference type="Rhea" id="RHEA-COMP:10222"/>
        <dbReference type="ChEBI" id="CHEBI:15378"/>
        <dbReference type="ChEBI" id="CHEBI:57856"/>
        <dbReference type="ChEBI" id="CHEBI:59789"/>
        <dbReference type="ChEBI" id="CHEBI:65314"/>
        <dbReference type="ChEBI" id="CHEBI:74486"/>
        <dbReference type="EC" id="2.1.1.177"/>
    </reaction>
</comment>
<protein>
    <recommendedName>
        <fullName evidence="6">Ribosomal RNA large subunit methyltransferase H</fullName>
        <ecNumber evidence="6">2.1.1.177</ecNumber>
    </recommendedName>
    <alternativeName>
        <fullName evidence="6">23S rRNA (pseudouridine1915-N3)-methyltransferase</fullName>
    </alternativeName>
    <alternativeName>
        <fullName evidence="6">23S rRNA m3Psi1915 methyltransferase</fullName>
    </alternativeName>
    <alternativeName>
        <fullName evidence="6">rRNA (pseudouridine-N3-)-methyltransferase RlmH</fullName>
    </alternativeName>
</protein>
<evidence type="ECO:0000256" key="6">
    <source>
        <dbReference type="HAMAP-Rule" id="MF_00658"/>
    </source>
</evidence>
<dbReference type="InterPro" id="IPR029028">
    <property type="entry name" value="Alpha/beta_knot_MTases"/>
</dbReference>
<evidence type="ECO:0000256" key="4">
    <source>
        <dbReference type="ARBA" id="ARBA00022691"/>
    </source>
</evidence>
<comment type="similarity">
    <text evidence="5 6">Belongs to the RNA methyltransferase RlmH family.</text>
</comment>
<proteinExistence type="inferred from homology"/>
<evidence type="ECO:0000256" key="5">
    <source>
        <dbReference type="ARBA" id="ARBA00038303"/>
    </source>
</evidence>
<dbReference type="eggNOG" id="COG1576">
    <property type="taxonomic scope" value="Bacteria"/>
</dbReference>